<name>Q30XP0_OLEA2</name>
<dbReference type="HOGENOM" id="CLU_2218883_0_0_7"/>
<reference evidence="2 3" key="1">
    <citation type="journal article" date="2011" name="J. Bacteriol.">
        <title>Complete genome sequence and updated annotation of Desulfovibrio alaskensis G20.</title>
        <authorList>
            <person name="Hauser L.J."/>
            <person name="Land M.L."/>
            <person name="Brown S.D."/>
            <person name="Larimer F."/>
            <person name="Keller K.L."/>
            <person name="Rapp-Giles B.J."/>
            <person name="Price M.N."/>
            <person name="Lin M."/>
            <person name="Bruce D.C."/>
            <person name="Detter J.C."/>
            <person name="Tapia R."/>
            <person name="Han C.S."/>
            <person name="Goodwin L.A."/>
            <person name="Cheng J.F."/>
            <person name="Pitluck S."/>
            <person name="Copeland A."/>
            <person name="Lucas S."/>
            <person name="Nolan M."/>
            <person name="Lapidus A.L."/>
            <person name="Palumbo A.V."/>
            <person name="Wall J.D."/>
        </authorList>
    </citation>
    <scope>NUCLEOTIDE SEQUENCE [LARGE SCALE GENOMIC DNA]</scope>
    <source>
        <strain evidence="3">ATCC BAA 1058 / DSM 17464 / G20</strain>
    </source>
</reference>
<dbReference type="RefSeq" id="WP_011368575.1">
    <property type="nucleotide sequence ID" value="NC_007519.1"/>
</dbReference>
<proteinExistence type="predicted"/>
<evidence type="ECO:0000313" key="3">
    <source>
        <dbReference type="Proteomes" id="UP000002710"/>
    </source>
</evidence>
<feature type="domain" description="PilZ" evidence="1">
    <location>
        <begin position="12"/>
        <end position="115"/>
    </location>
</feature>
<evidence type="ECO:0000313" key="2">
    <source>
        <dbReference type="EMBL" id="ABB39556.1"/>
    </source>
</evidence>
<dbReference type="Proteomes" id="UP000002710">
    <property type="component" value="Chromosome"/>
</dbReference>
<sequence length="118" mass="12849">MECSGYKPAGDERRLEERIPLDAPVFATVRHEEHTIMVMLDDVSLGGVRLRLAPGQTAPSWLCAGCGVLLEDWPFPAGTAAPLSASVMWLDGGLCGLQFDARLNLTRQELQRLVEASV</sequence>
<gene>
    <name evidence="2" type="ordered locus">Dde_2760</name>
</gene>
<dbReference type="InterPro" id="IPR009875">
    <property type="entry name" value="PilZ_domain"/>
</dbReference>
<dbReference type="KEGG" id="dde:Dde_2760"/>
<accession>Q30XP0</accession>
<dbReference type="AlphaFoldDB" id="Q30XP0"/>
<evidence type="ECO:0000259" key="1">
    <source>
        <dbReference type="Pfam" id="PF07238"/>
    </source>
</evidence>
<dbReference type="STRING" id="207559.Dde_2760"/>
<dbReference type="EMBL" id="CP000112">
    <property type="protein sequence ID" value="ABB39556.1"/>
    <property type="molecule type" value="Genomic_DNA"/>
</dbReference>
<dbReference type="GO" id="GO:0035438">
    <property type="term" value="F:cyclic-di-GMP binding"/>
    <property type="evidence" value="ECO:0007669"/>
    <property type="project" value="InterPro"/>
</dbReference>
<dbReference type="SUPFAM" id="SSF141371">
    <property type="entry name" value="PilZ domain-like"/>
    <property type="match status" value="1"/>
</dbReference>
<keyword evidence="3" id="KW-1185">Reference proteome</keyword>
<dbReference type="Gene3D" id="2.40.10.220">
    <property type="entry name" value="predicted glycosyltransferase like domains"/>
    <property type="match status" value="1"/>
</dbReference>
<protein>
    <submittedName>
        <fullName evidence="2">Type IV pilus assembly PilZ</fullName>
    </submittedName>
</protein>
<organism evidence="2 3">
    <name type="scientific">Oleidesulfovibrio alaskensis (strain ATCC BAA-1058 / DSM 17464 / G20)</name>
    <name type="common">Desulfovibrio alaskensis</name>
    <dbReference type="NCBI Taxonomy" id="207559"/>
    <lineage>
        <taxon>Bacteria</taxon>
        <taxon>Pseudomonadati</taxon>
        <taxon>Thermodesulfobacteriota</taxon>
        <taxon>Desulfovibrionia</taxon>
        <taxon>Desulfovibrionales</taxon>
        <taxon>Desulfovibrionaceae</taxon>
        <taxon>Oleidesulfovibrio</taxon>
    </lineage>
</organism>
<dbReference type="Pfam" id="PF07238">
    <property type="entry name" value="PilZ"/>
    <property type="match status" value="1"/>
</dbReference>